<comment type="caution">
    <text evidence="1">The sequence shown here is derived from an EMBL/GenBank/DDBJ whole genome shotgun (WGS) entry which is preliminary data.</text>
</comment>
<dbReference type="Proteomes" id="UP001054945">
    <property type="component" value="Unassembled WGS sequence"/>
</dbReference>
<evidence type="ECO:0000313" key="2">
    <source>
        <dbReference type="Proteomes" id="UP001054945"/>
    </source>
</evidence>
<evidence type="ECO:0000313" key="1">
    <source>
        <dbReference type="EMBL" id="GIX78852.1"/>
    </source>
</evidence>
<reference evidence="1 2" key="1">
    <citation type="submission" date="2021-06" db="EMBL/GenBank/DDBJ databases">
        <title>Caerostris extrusa draft genome.</title>
        <authorList>
            <person name="Kono N."/>
            <person name="Arakawa K."/>
        </authorList>
    </citation>
    <scope>NUCLEOTIDE SEQUENCE [LARGE SCALE GENOMIC DNA]</scope>
</reference>
<gene>
    <name evidence="1" type="ORF">CEXT_486261</name>
</gene>
<protein>
    <submittedName>
        <fullName evidence="1">Uncharacterized protein</fullName>
    </submittedName>
</protein>
<accession>A0AAV4N5K9</accession>
<dbReference type="EMBL" id="BPLR01020443">
    <property type="protein sequence ID" value="GIX78852.1"/>
    <property type="molecule type" value="Genomic_DNA"/>
</dbReference>
<sequence length="94" mass="10900">MVEDLSPEAKVRMKLKQSDVDINENRGNSRENLDEVNTQLKDAEEYLRSTVPSMLAETVHIELVRYYSLRTVTNCPFHTNTISNKRSLEDLPFD</sequence>
<dbReference type="AlphaFoldDB" id="A0AAV4N5K9"/>
<name>A0AAV4N5K9_CAEEX</name>
<proteinExistence type="predicted"/>
<keyword evidence="2" id="KW-1185">Reference proteome</keyword>
<organism evidence="1 2">
    <name type="scientific">Caerostris extrusa</name>
    <name type="common">Bark spider</name>
    <name type="synonym">Caerostris bankana</name>
    <dbReference type="NCBI Taxonomy" id="172846"/>
    <lineage>
        <taxon>Eukaryota</taxon>
        <taxon>Metazoa</taxon>
        <taxon>Ecdysozoa</taxon>
        <taxon>Arthropoda</taxon>
        <taxon>Chelicerata</taxon>
        <taxon>Arachnida</taxon>
        <taxon>Araneae</taxon>
        <taxon>Araneomorphae</taxon>
        <taxon>Entelegynae</taxon>
        <taxon>Araneoidea</taxon>
        <taxon>Araneidae</taxon>
        <taxon>Caerostris</taxon>
    </lineage>
</organism>